<comment type="similarity">
    <text evidence="1 7 8">Belongs to the acetokinase family.</text>
</comment>
<keyword evidence="5 7" id="KW-0418">Kinase</keyword>
<keyword evidence="6 7" id="KW-0067">ATP-binding</keyword>
<dbReference type="GO" id="GO:0005524">
    <property type="term" value="F:ATP binding"/>
    <property type="evidence" value="ECO:0007669"/>
    <property type="project" value="UniProtKB-KW"/>
</dbReference>
<dbReference type="PANTHER" id="PTHR21060">
    <property type="entry name" value="ACETATE KINASE"/>
    <property type="match status" value="1"/>
</dbReference>
<accession>A0AAX2ZCT0</accession>
<dbReference type="InterPro" id="IPR004372">
    <property type="entry name" value="Ac/propionate_kinase"/>
</dbReference>
<comment type="function">
    <text evidence="7">Catalyzes the formation of acetyl phosphate from acetate and ATP. Can also catalyze the reverse reaction.</text>
</comment>
<feature type="binding site" evidence="7">
    <location>
        <position position="7"/>
    </location>
    <ligand>
        <name>Mg(2+)</name>
        <dbReference type="ChEBI" id="CHEBI:18420"/>
    </ligand>
</feature>
<dbReference type="CDD" id="cd24010">
    <property type="entry name" value="ASKHA_NBD_AcK_PK"/>
    <property type="match status" value="1"/>
</dbReference>
<dbReference type="RefSeq" id="WP_074915303.1">
    <property type="nucleotide sequence ID" value="NZ_CP081135.1"/>
</dbReference>
<sequence length="398" mass="43179">MKVLVLNCGSSSLKYQLIDMENEAVLCVGLVERIGIEGSILKQEKDGVEGKYIVEQPMKNHEEAIKLVLDAVVDSTYGGVKDIKEVEAVGHRVVHAGEKFATSVVITDEVEAALKECIDLAPLHNPANIMGIDACKAILPGVPMVAVFDTAFHQTMPKKSYLYGLPHELYTKYGVRRYGFHGTSHKYVSQRAAQMLGKDIKDLKIITCHLGNGASIAAVDGGKCVDTSMGFTPLEGLIMGTRCGDIDAAILPFLMRKENLNADQLDAIMNKQSGVYGMTGISSDFRDIEGAAEKGDEKAQVALDAYVQKVKKYIGSYAAEMNGVDAVVFTAGVGENGIEIRESIASNMEFLGMKLDKEANKVRGKERVISTEDSAVKILLVPTNEELMIARDTLTLVK</sequence>
<evidence type="ECO:0000256" key="1">
    <source>
        <dbReference type="ARBA" id="ARBA00008748"/>
    </source>
</evidence>
<protein>
    <recommendedName>
        <fullName evidence="7">Acetate kinase</fullName>
        <ecNumber evidence="7">2.7.2.1</ecNumber>
    </recommendedName>
    <alternativeName>
        <fullName evidence="7">Acetokinase</fullName>
    </alternativeName>
</protein>
<comment type="catalytic activity">
    <reaction evidence="7">
        <text>acetate + ATP = acetyl phosphate + ADP</text>
        <dbReference type="Rhea" id="RHEA:11352"/>
        <dbReference type="ChEBI" id="CHEBI:22191"/>
        <dbReference type="ChEBI" id="CHEBI:30089"/>
        <dbReference type="ChEBI" id="CHEBI:30616"/>
        <dbReference type="ChEBI" id="CHEBI:456216"/>
        <dbReference type="EC" id="2.7.2.1"/>
    </reaction>
</comment>
<comment type="cofactor">
    <cofactor evidence="7">
        <name>Mg(2+)</name>
        <dbReference type="ChEBI" id="CHEBI:18420"/>
    </cofactor>
    <cofactor evidence="7">
        <name>Mn(2+)</name>
        <dbReference type="ChEBI" id="CHEBI:29035"/>
    </cofactor>
    <text evidence="7">Mg(2+). Can also accept Mn(2+).</text>
</comment>
<feature type="active site" description="Proton donor/acceptor" evidence="7">
    <location>
        <position position="149"/>
    </location>
</feature>
<evidence type="ECO:0000256" key="3">
    <source>
        <dbReference type="ARBA" id="ARBA00022679"/>
    </source>
</evidence>
<reference evidence="9 10" key="1">
    <citation type="journal article" date="2023" name="Int. J. Syst. Evol. Microbiol.">
        <title>Terrisporobacter hibernicus sp. nov., isolated from bovine faeces in Northern Ireland.</title>
        <authorList>
            <person name="Mitchell M."/>
            <person name="Nguyen S.V."/>
            <person name="Connor M."/>
            <person name="Fairley D.J."/>
            <person name="Donoghue O."/>
            <person name="Marshall H."/>
            <person name="Koolman L."/>
            <person name="McMullan G."/>
            <person name="Schaffer K.E."/>
            <person name="McGrath J.W."/>
            <person name="Fanning S."/>
        </authorList>
    </citation>
    <scope>NUCLEOTIDE SEQUENCE [LARGE SCALE GENOMIC DNA]</scope>
    <source>
        <strain evidence="9 10">MCA3</strain>
    </source>
</reference>
<dbReference type="GO" id="GO:0000287">
    <property type="term" value="F:magnesium ion binding"/>
    <property type="evidence" value="ECO:0007669"/>
    <property type="project" value="UniProtKB-UniRule"/>
</dbReference>
<dbReference type="GO" id="GO:0005737">
    <property type="term" value="C:cytoplasm"/>
    <property type="evidence" value="ECO:0007669"/>
    <property type="project" value="UniProtKB-SubCell"/>
</dbReference>
<feature type="binding site" evidence="7">
    <location>
        <begin position="284"/>
        <end position="286"/>
    </location>
    <ligand>
        <name>ATP</name>
        <dbReference type="ChEBI" id="CHEBI:30616"/>
    </ligand>
</feature>
<feature type="site" description="Transition state stabilizer" evidence="7">
    <location>
        <position position="181"/>
    </location>
</feature>
<dbReference type="InterPro" id="IPR023865">
    <property type="entry name" value="Aliphatic_acid_kinase_CS"/>
</dbReference>
<evidence type="ECO:0000256" key="2">
    <source>
        <dbReference type="ARBA" id="ARBA00022490"/>
    </source>
</evidence>
<feature type="binding site" evidence="7">
    <location>
        <position position="14"/>
    </location>
    <ligand>
        <name>ATP</name>
        <dbReference type="ChEBI" id="CHEBI:30616"/>
    </ligand>
</feature>
<feature type="binding site" evidence="7">
    <location>
        <begin position="332"/>
        <end position="336"/>
    </location>
    <ligand>
        <name>ATP</name>
        <dbReference type="ChEBI" id="CHEBI:30616"/>
    </ligand>
</feature>
<dbReference type="PANTHER" id="PTHR21060:SF15">
    <property type="entry name" value="ACETATE KINASE-RELATED"/>
    <property type="match status" value="1"/>
</dbReference>
<evidence type="ECO:0000256" key="7">
    <source>
        <dbReference type="HAMAP-Rule" id="MF_00020"/>
    </source>
</evidence>
<proteinExistence type="inferred from homology"/>
<dbReference type="HAMAP" id="MF_00020">
    <property type="entry name" value="Acetate_kinase"/>
    <property type="match status" value="1"/>
</dbReference>
<feature type="binding site" evidence="7">
    <location>
        <position position="385"/>
    </location>
    <ligand>
        <name>Mg(2+)</name>
        <dbReference type="ChEBI" id="CHEBI:18420"/>
    </ligand>
</feature>
<keyword evidence="7" id="KW-0460">Magnesium</keyword>
<dbReference type="Gene3D" id="3.30.420.40">
    <property type="match status" value="2"/>
</dbReference>
<feature type="binding site" evidence="7">
    <location>
        <position position="92"/>
    </location>
    <ligand>
        <name>substrate</name>
    </ligand>
</feature>
<evidence type="ECO:0000313" key="10">
    <source>
        <dbReference type="Proteomes" id="UP001198983"/>
    </source>
</evidence>
<dbReference type="PROSITE" id="PS01075">
    <property type="entry name" value="ACETATE_KINASE_1"/>
    <property type="match status" value="1"/>
</dbReference>
<dbReference type="SUPFAM" id="SSF53067">
    <property type="entry name" value="Actin-like ATPase domain"/>
    <property type="match status" value="2"/>
</dbReference>
<dbReference type="AlphaFoldDB" id="A0AAX2ZCT0"/>
<comment type="subcellular location">
    <subcellularLocation>
        <location evidence="7">Cytoplasm</location>
    </subcellularLocation>
</comment>
<name>A0AAX2ZCT0_9FIRM</name>
<dbReference type="InterPro" id="IPR043129">
    <property type="entry name" value="ATPase_NBD"/>
</dbReference>
<gene>
    <name evidence="7" type="primary">ackA</name>
    <name evidence="9" type="ORF">JW646_14415</name>
</gene>
<dbReference type="Pfam" id="PF00871">
    <property type="entry name" value="Acetate_kinase"/>
    <property type="match status" value="1"/>
</dbReference>
<evidence type="ECO:0000256" key="6">
    <source>
        <dbReference type="ARBA" id="ARBA00022840"/>
    </source>
</evidence>
<dbReference type="InterPro" id="IPR000890">
    <property type="entry name" value="Aliphatic_acid_kin_short-chain"/>
</dbReference>
<organism evidence="9 10">
    <name type="scientific">Terrisporobacter hibernicus</name>
    <dbReference type="NCBI Taxonomy" id="2813371"/>
    <lineage>
        <taxon>Bacteria</taxon>
        <taxon>Bacillati</taxon>
        <taxon>Bacillota</taxon>
        <taxon>Clostridia</taxon>
        <taxon>Peptostreptococcales</taxon>
        <taxon>Peptostreptococcaceae</taxon>
        <taxon>Terrisporobacter</taxon>
    </lineage>
</organism>
<dbReference type="PIRSF" id="PIRSF000722">
    <property type="entry name" value="Acetate_prop_kin"/>
    <property type="match status" value="1"/>
</dbReference>
<comment type="pathway">
    <text evidence="7">Metabolic intermediate biosynthesis; acetyl-CoA biosynthesis; acetyl-CoA from acetate: step 1/2.</text>
</comment>
<feature type="site" description="Transition state stabilizer" evidence="7">
    <location>
        <position position="242"/>
    </location>
</feature>
<dbReference type="Proteomes" id="UP001198983">
    <property type="component" value="Chromosome"/>
</dbReference>
<feature type="binding site" evidence="7">
    <location>
        <begin position="209"/>
        <end position="213"/>
    </location>
    <ligand>
        <name>ATP</name>
        <dbReference type="ChEBI" id="CHEBI:30616"/>
    </ligand>
</feature>
<keyword evidence="7" id="KW-0479">Metal-binding</keyword>
<evidence type="ECO:0000256" key="5">
    <source>
        <dbReference type="ARBA" id="ARBA00022777"/>
    </source>
</evidence>
<dbReference type="EC" id="2.7.2.1" evidence="7"/>
<dbReference type="GO" id="GO:0006083">
    <property type="term" value="P:acetate metabolic process"/>
    <property type="evidence" value="ECO:0007669"/>
    <property type="project" value="TreeGrafter"/>
</dbReference>
<dbReference type="NCBIfam" id="TIGR00016">
    <property type="entry name" value="ackA"/>
    <property type="match status" value="1"/>
</dbReference>
<keyword evidence="10" id="KW-1185">Reference proteome</keyword>
<dbReference type="GO" id="GO:0008776">
    <property type="term" value="F:acetate kinase activity"/>
    <property type="evidence" value="ECO:0007669"/>
    <property type="project" value="UniProtKB-UniRule"/>
</dbReference>
<comment type="subunit">
    <text evidence="7">Homodimer.</text>
</comment>
<dbReference type="PRINTS" id="PR00471">
    <property type="entry name" value="ACETATEKNASE"/>
</dbReference>
<evidence type="ECO:0000256" key="8">
    <source>
        <dbReference type="RuleBase" id="RU003835"/>
    </source>
</evidence>
<keyword evidence="4 7" id="KW-0547">Nucleotide-binding</keyword>
<dbReference type="KEGG" id="tem:JW646_14415"/>
<dbReference type="PROSITE" id="PS01076">
    <property type="entry name" value="ACETATE_KINASE_2"/>
    <property type="match status" value="1"/>
</dbReference>
<dbReference type="EMBL" id="CP081135">
    <property type="protein sequence ID" value="UEL46821.1"/>
    <property type="molecule type" value="Genomic_DNA"/>
</dbReference>
<evidence type="ECO:0000313" key="9">
    <source>
        <dbReference type="EMBL" id="UEL46821.1"/>
    </source>
</evidence>
<keyword evidence="2 7" id="KW-0963">Cytoplasm</keyword>
<keyword evidence="3 7" id="KW-0808">Transferase</keyword>
<evidence type="ECO:0000256" key="4">
    <source>
        <dbReference type="ARBA" id="ARBA00022741"/>
    </source>
</evidence>
<dbReference type="GO" id="GO:0006085">
    <property type="term" value="P:acetyl-CoA biosynthetic process"/>
    <property type="evidence" value="ECO:0007669"/>
    <property type="project" value="UniProtKB-UniRule"/>
</dbReference>